<reference evidence="6 7" key="1">
    <citation type="submission" date="2019-01" db="EMBL/GenBank/DDBJ databases">
        <title>Novel species of Nocardioides.</title>
        <authorList>
            <person name="Liu Q."/>
            <person name="Xin Y.-H."/>
        </authorList>
    </citation>
    <scope>NUCLEOTIDE SEQUENCE [LARGE SCALE GENOMIC DNA]</scope>
    <source>
        <strain evidence="6 7">HLT3-15</strain>
    </source>
</reference>
<evidence type="ECO:0000256" key="2">
    <source>
        <dbReference type="ARBA" id="ARBA00023015"/>
    </source>
</evidence>
<feature type="domain" description="HTH lysR-type" evidence="5">
    <location>
        <begin position="60"/>
        <end position="117"/>
    </location>
</feature>
<evidence type="ECO:0000256" key="3">
    <source>
        <dbReference type="ARBA" id="ARBA00023125"/>
    </source>
</evidence>
<gene>
    <name evidence="6" type="ORF">EUA06_16745</name>
</gene>
<accession>A0A4Q2RNE5</accession>
<dbReference type="SUPFAM" id="SSF46785">
    <property type="entry name" value="Winged helix' DNA-binding domain"/>
    <property type="match status" value="1"/>
</dbReference>
<keyword evidence="4" id="KW-0804">Transcription</keyword>
<name>A0A4Q2RNE5_9ACTN</name>
<dbReference type="EMBL" id="SDWS01000008">
    <property type="protein sequence ID" value="RYB89135.1"/>
    <property type="molecule type" value="Genomic_DNA"/>
</dbReference>
<dbReference type="InterPro" id="IPR005119">
    <property type="entry name" value="LysR_subst-bd"/>
</dbReference>
<dbReference type="PROSITE" id="PS50931">
    <property type="entry name" value="HTH_LYSR"/>
    <property type="match status" value="1"/>
</dbReference>
<dbReference type="PANTHER" id="PTHR30126">
    <property type="entry name" value="HTH-TYPE TRANSCRIPTIONAL REGULATOR"/>
    <property type="match status" value="1"/>
</dbReference>
<dbReference type="InterPro" id="IPR036390">
    <property type="entry name" value="WH_DNA-bd_sf"/>
</dbReference>
<comment type="caution">
    <text evidence="6">The sequence shown here is derived from an EMBL/GenBank/DDBJ whole genome shotgun (WGS) entry which is preliminary data.</text>
</comment>
<dbReference type="Gene3D" id="3.40.190.10">
    <property type="entry name" value="Periplasmic binding protein-like II"/>
    <property type="match status" value="2"/>
</dbReference>
<dbReference type="Pfam" id="PF00126">
    <property type="entry name" value="HTH_1"/>
    <property type="match status" value="1"/>
</dbReference>
<protein>
    <submittedName>
        <fullName evidence="6">LysR family transcriptional regulator</fullName>
    </submittedName>
</protein>
<keyword evidence="3" id="KW-0238">DNA-binding</keyword>
<dbReference type="Gene3D" id="1.10.10.10">
    <property type="entry name" value="Winged helix-like DNA-binding domain superfamily/Winged helix DNA-binding domain"/>
    <property type="match status" value="1"/>
</dbReference>
<evidence type="ECO:0000313" key="6">
    <source>
        <dbReference type="EMBL" id="RYB89135.1"/>
    </source>
</evidence>
<dbReference type="SUPFAM" id="SSF53850">
    <property type="entry name" value="Periplasmic binding protein-like II"/>
    <property type="match status" value="1"/>
</dbReference>
<dbReference type="GO" id="GO:0003700">
    <property type="term" value="F:DNA-binding transcription factor activity"/>
    <property type="evidence" value="ECO:0007669"/>
    <property type="project" value="InterPro"/>
</dbReference>
<keyword evidence="2" id="KW-0805">Transcription regulation</keyword>
<dbReference type="GO" id="GO:0000976">
    <property type="term" value="F:transcription cis-regulatory region binding"/>
    <property type="evidence" value="ECO:0007669"/>
    <property type="project" value="TreeGrafter"/>
</dbReference>
<sequence length="360" mass="38749">MAPGPVGRLVPTEATAFRWPGVCLGVPWQPGRSRPCPCRAVGLERCATRGYEVPSLQDVWNVTRLRLLVELEKCSSLSQAAEAVGVSQPSASEHIRLLNAAAGEPIVERYGRSLRLTHAGRVLAVYASQALSNLNAGESALAARAGLRTGTLELGASSVPGTYLVPDIIEQFQQQCPDVNVHVSVGSTAEVRQWLSSGRVTCAVTCGDMRDERLTVTALGPDEIVGVARPRFLDLSSDGYVDAAALDDFTLLVQETGSSTREYALGLLSGTDYSFRNVWELGSVDAVKRAARRGRGVGFLSTHTIADEQRRGEVVAFRVTDLPSPARRVCWVRLTRASVSPAETYFESMLRSHLSRAGGV</sequence>
<evidence type="ECO:0000256" key="4">
    <source>
        <dbReference type="ARBA" id="ARBA00023163"/>
    </source>
</evidence>
<dbReference type="InterPro" id="IPR000847">
    <property type="entry name" value="LysR_HTH_N"/>
</dbReference>
<dbReference type="Pfam" id="PF03466">
    <property type="entry name" value="LysR_substrate"/>
    <property type="match status" value="1"/>
</dbReference>
<dbReference type="InterPro" id="IPR011991">
    <property type="entry name" value="ArsR-like_HTH"/>
</dbReference>
<dbReference type="Proteomes" id="UP000291838">
    <property type="component" value="Unassembled WGS sequence"/>
</dbReference>
<dbReference type="InterPro" id="IPR036388">
    <property type="entry name" value="WH-like_DNA-bd_sf"/>
</dbReference>
<proteinExistence type="inferred from homology"/>
<comment type="similarity">
    <text evidence="1">Belongs to the LysR transcriptional regulatory family.</text>
</comment>
<dbReference type="OrthoDB" id="9808620at2"/>
<dbReference type="PANTHER" id="PTHR30126:SF91">
    <property type="entry name" value="LYSR FAMILY TRANSCRIPTIONAL REGULATOR"/>
    <property type="match status" value="1"/>
</dbReference>
<dbReference type="AlphaFoldDB" id="A0A4Q2RNE5"/>
<evidence type="ECO:0000256" key="1">
    <source>
        <dbReference type="ARBA" id="ARBA00009437"/>
    </source>
</evidence>
<organism evidence="6 7">
    <name type="scientific">Nocardioides glacieisoli</name>
    <dbReference type="NCBI Taxonomy" id="1168730"/>
    <lineage>
        <taxon>Bacteria</taxon>
        <taxon>Bacillati</taxon>
        <taxon>Actinomycetota</taxon>
        <taxon>Actinomycetes</taxon>
        <taxon>Propionibacteriales</taxon>
        <taxon>Nocardioidaceae</taxon>
        <taxon>Nocardioides</taxon>
    </lineage>
</organism>
<dbReference type="CDD" id="cd00090">
    <property type="entry name" value="HTH_ARSR"/>
    <property type="match status" value="1"/>
</dbReference>
<evidence type="ECO:0000259" key="5">
    <source>
        <dbReference type="PROSITE" id="PS50931"/>
    </source>
</evidence>
<evidence type="ECO:0000313" key="7">
    <source>
        <dbReference type="Proteomes" id="UP000291838"/>
    </source>
</evidence>
<keyword evidence="7" id="KW-1185">Reference proteome</keyword>